<dbReference type="Gene3D" id="2.60.40.1930">
    <property type="match status" value="1"/>
</dbReference>
<protein>
    <recommendedName>
        <fullName evidence="1">Macroglobulin domain-containing protein</fullName>
    </recommendedName>
</protein>
<dbReference type="Pfam" id="PF01835">
    <property type="entry name" value="MG2"/>
    <property type="match status" value="1"/>
</dbReference>
<keyword evidence="4" id="KW-1185">Reference proteome</keyword>
<dbReference type="GO" id="GO:0004866">
    <property type="term" value="F:endopeptidase inhibitor activity"/>
    <property type="evidence" value="ECO:0007669"/>
    <property type="project" value="InterPro"/>
</dbReference>
<reference evidence="2" key="1">
    <citation type="submission" date="2021-02" db="EMBL/GenBank/DDBJ databases">
        <authorList>
            <person name="Nowell W R."/>
        </authorList>
    </citation>
    <scope>NUCLEOTIDE SEQUENCE</scope>
</reference>
<dbReference type="InterPro" id="IPR051802">
    <property type="entry name" value="YfhM-like"/>
</dbReference>
<gene>
    <name evidence="2" type="ORF">GPM918_LOCUS25359</name>
    <name evidence="3" type="ORF">SRO942_LOCUS25366</name>
</gene>
<dbReference type="PANTHER" id="PTHR40094">
    <property type="entry name" value="ALPHA-2-MACROGLOBULIN HOMOLOG"/>
    <property type="match status" value="1"/>
</dbReference>
<feature type="non-terminal residue" evidence="2">
    <location>
        <position position="1"/>
    </location>
</feature>
<comment type="caution">
    <text evidence="2">The sequence shown here is derived from an EMBL/GenBank/DDBJ whole genome shotgun (WGS) entry which is preliminary data.</text>
</comment>
<dbReference type="AlphaFoldDB" id="A0A814YYX3"/>
<name>A0A814YYX3_9BILA</name>
<evidence type="ECO:0000313" key="4">
    <source>
        <dbReference type="Proteomes" id="UP000663829"/>
    </source>
</evidence>
<dbReference type="Proteomes" id="UP000681722">
    <property type="component" value="Unassembled WGS sequence"/>
</dbReference>
<dbReference type="PANTHER" id="PTHR40094:SF1">
    <property type="entry name" value="UBIQUITIN DOMAIN-CONTAINING PROTEIN"/>
    <property type="match status" value="1"/>
</dbReference>
<dbReference type="Gene3D" id="2.60.40.3710">
    <property type="match status" value="1"/>
</dbReference>
<feature type="domain" description="Macroglobulin" evidence="1">
    <location>
        <begin position="509"/>
        <end position="607"/>
    </location>
</feature>
<feature type="non-terminal residue" evidence="2">
    <location>
        <position position="741"/>
    </location>
</feature>
<proteinExistence type="predicted"/>
<dbReference type="InterPro" id="IPR002890">
    <property type="entry name" value="MG2"/>
</dbReference>
<evidence type="ECO:0000259" key="1">
    <source>
        <dbReference type="Pfam" id="PF01835"/>
    </source>
</evidence>
<accession>A0A814YYX3</accession>
<organism evidence="2 4">
    <name type="scientific">Didymodactylos carnosus</name>
    <dbReference type="NCBI Taxonomy" id="1234261"/>
    <lineage>
        <taxon>Eukaryota</taxon>
        <taxon>Metazoa</taxon>
        <taxon>Spiralia</taxon>
        <taxon>Gnathifera</taxon>
        <taxon>Rotifera</taxon>
        <taxon>Eurotatoria</taxon>
        <taxon>Bdelloidea</taxon>
        <taxon>Philodinida</taxon>
        <taxon>Philodinidae</taxon>
        <taxon>Didymodactylos</taxon>
    </lineage>
</organism>
<dbReference type="EMBL" id="CAJNOQ010009816">
    <property type="protein sequence ID" value="CAF1234828.1"/>
    <property type="molecule type" value="Genomic_DNA"/>
</dbReference>
<sequence length="741" mass="85376">QPMIAVSSLDEVMNVEDLDISLTPKVEGRWRWTGTKTVQFEAKHRLPYSTEYALKVNKELSTLKPQCFLLFDQKIHTHEILKHLRVMYGDGHQMQNEKLELLDEKTVKSKFESFMNADQGNYEKYVAFSFKHDLLKATQYTIQLPSGCPSAEGPLKTRSEWSASFHTYEPLKITDWYPNMALKQSVDPGNSWSITFNNSLDHSTLNKSLFKFEPVVNGLGIEHTKGNGRQIIIHNSSEPNTVYKLFIQSAAMKDIYGQRLEQNNSNNSIQFHVHDPPPLIGDISGATGMIIMDPGVLDEPFYPFMVYNYSELTIRVNKVKPEHYQQCLPCFNSYYFTYENQEWYNKLPGEELLNEVIQTNCKRYEPKEIKVPLAAYLNKKSNSGQLIILIEPTKKAWDECQRGNWQYRQIISAWLQCTRLAVDVYLSSSMDLILTAWVTELMTGASVNQATVSVFDKKQETNQQGLCTIRTLSTENNEGGILVVEKDEDTCMIVDIYHDKSDFNVYVWHVFNDRGLYKPNDDVHIKGYVRLLKVESEAKLPSYAQGTIDYTINDPHGQKLEESKVRLNDYGAFDIKFKLPDNVNLGDGSIYFSLPDLATNTTHYFKVQEFRKPEYEVSSMHRPTTPHYCHLTTDEYVIVTCEGKLFAGGYLNDANVQWTVKPETTQFTPPERSDYTFGRAEQFFWRYRYNNSSQTQNKISYPAKTFQGKTNNKGLHEIKINYHGIEQEPRTTVVRALAAIT</sequence>
<evidence type="ECO:0000313" key="2">
    <source>
        <dbReference type="EMBL" id="CAF1234828.1"/>
    </source>
</evidence>
<dbReference type="Proteomes" id="UP000663829">
    <property type="component" value="Unassembled WGS sequence"/>
</dbReference>
<dbReference type="EMBL" id="CAJOBC010009822">
    <property type="protein sequence ID" value="CAF3997345.1"/>
    <property type="molecule type" value="Genomic_DNA"/>
</dbReference>
<evidence type="ECO:0000313" key="3">
    <source>
        <dbReference type="EMBL" id="CAF3997345.1"/>
    </source>
</evidence>
<dbReference type="OrthoDB" id="9980391at2759"/>